<accession>A0AA94F376</accession>
<sequence>MLKTKRQLAMKYNYFNLLKTCLFQKKLLIFLFLLVFISCEEEGQITTIEVKDPQRHYFPVAQGEKLHIIYPIKNIGKNLLEIKEIQTSCGCIIADDSNIKNIVPQSTGYLHFEYDTNKNTGYVQHQIYVYGNFLPKYKIELNFDTHVVPNSLHSKDYEEIYKEIQDSELDIEKTNYGLEKQKNYYTGDKPEE</sequence>
<dbReference type="InterPro" id="IPR013783">
    <property type="entry name" value="Ig-like_fold"/>
</dbReference>
<dbReference type="EMBL" id="RWGX01000004">
    <property type="protein sequence ID" value="RVU88498.1"/>
    <property type="molecule type" value="Genomic_DNA"/>
</dbReference>
<dbReference type="InterPro" id="IPR011467">
    <property type="entry name" value="DUF1573"/>
</dbReference>
<proteinExistence type="predicted"/>
<evidence type="ECO:0000313" key="1">
    <source>
        <dbReference type="EMBL" id="RVU88498.1"/>
    </source>
</evidence>
<gene>
    <name evidence="1" type="ORF">EJB19_10095</name>
</gene>
<name>A0AA94F376_9FLAO</name>
<dbReference type="Gene3D" id="2.60.40.10">
    <property type="entry name" value="Immunoglobulins"/>
    <property type="match status" value="1"/>
</dbReference>
<dbReference type="PANTHER" id="PTHR37833">
    <property type="entry name" value="LIPOPROTEIN-RELATED"/>
    <property type="match status" value="1"/>
</dbReference>
<dbReference type="PANTHER" id="PTHR37833:SF1">
    <property type="entry name" value="SIGNAL PEPTIDE PROTEIN"/>
    <property type="match status" value="1"/>
</dbReference>
<protein>
    <submittedName>
        <fullName evidence="1">DUF1573 domain-containing protein</fullName>
    </submittedName>
</protein>
<dbReference type="Pfam" id="PF07610">
    <property type="entry name" value="DUF1573"/>
    <property type="match status" value="1"/>
</dbReference>
<dbReference type="AlphaFoldDB" id="A0AA94F376"/>
<organism evidence="1">
    <name type="scientific">Flavobacterium columnare</name>
    <dbReference type="NCBI Taxonomy" id="996"/>
    <lineage>
        <taxon>Bacteria</taxon>
        <taxon>Pseudomonadati</taxon>
        <taxon>Bacteroidota</taxon>
        <taxon>Flavobacteriia</taxon>
        <taxon>Flavobacteriales</taxon>
        <taxon>Flavobacteriaceae</taxon>
        <taxon>Flavobacterium</taxon>
    </lineage>
</organism>
<reference evidence="1" key="1">
    <citation type="submission" date="2018-12" db="EMBL/GenBank/DDBJ databases">
        <title>Draft genome sequence of Flaovobacterium columnare BGFS27 isolated from channel catfish in Alabama.</title>
        <authorList>
            <person name="Cai W."/>
            <person name="Arias C."/>
        </authorList>
    </citation>
    <scope>NUCLEOTIDE SEQUENCE [LARGE SCALE GENOMIC DNA]</scope>
    <source>
        <strain evidence="1">BGFS27</strain>
    </source>
</reference>
<comment type="caution">
    <text evidence="1">The sequence shown here is derived from an EMBL/GenBank/DDBJ whole genome shotgun (WGS) entry which is preliminary data.</text>
</comment>